<dbReference type="GO" id="GO:0008017">
    <property type="term" value="F:microtubule binding"/>
    <property type="evidence" value="ECO:0007669"/>
    <property type="project" value="InterPro"/>
</dbReference>
<sequence length="313" mass="35198">MSLPAMLVGETVVEILQASQFARQMVSSVGPKTPLSRSSHQKSDPETSQLRAKRTKEKENKQQSDSPPFQPHRARSRINFEVSPPKKVRDCDEEKENIKHSANRVYPKNRPWARKPVLFPNPLFSSTSSHQQEFCKTRSPVISTTPHKFRIKSPYKYLIESPNRVTTKSPSKFRIKSPHVFVDESRNRVTKTQHKKVLIKSPSRATTTSSKRAARLNYPKRCGPASISSRTLSPSRLAAPTKSKRSVQKSDASVCLSKSSPKRTTASKLRRSFSPSRLVTRLVLPLKSKKNDGLASGLKQRPPTSVHLAGPRF</sequence>
<feature type="region of interest" description="Disordered" evidence="1">
    <location>
        <begin position="192"/>
        <end position="273"/>
    </location>
</feature>
<dbReference type="EMBL" id="JAMSHJ010000003">
    <property type="protein sequence ID" value="KAI5424328.1"/>
    <property type="molecule type" value="Genomic_DNA"/>
</dbReference>
<evidence type="ECO:0008006" key="4">
    <source>
        <dbReference type="Google" id="ProtNLM"/>
    </source>
</evidence>
<evidence type="ECO:0000313" key="2">
    <source>
        <dbReference type="EMBL" id="KAI5424328.1"/>
    </source>
</evidence>
<dbReference type="AlphaFoldDB" id="A0A9D5AWA5"/>
<evidence type="ECO:0000313" key="3">
    <source>
        <dbReference type="Proteomes" id="UP001058974"/>
    </source>
</evidence>
<dbReference type="PANTHER" id="PTHR35728">
    <property type="entry name" value="MICROTUBULE-BINDING PROTEIN TANGLED-RELATED"/>
    <property type="match status" value="1"/>
</dbReference>
<dbReference type="PANTHER" id="PTHR35728:SF1">
    <property type="entry name" value="MICROTUBULE-BINDING PROTEIN TANGLED-RELATED"/>
    <property type="match status" value="1"/>
</dbReference>
<feature type="compositionally biased region" description="Polar residues" evidence="1">
    <location>
        <begin position="256"/>
        <end position="273"/>
    </location>
</feature>
<protein>
    <recommendedName>
        <fullName evidence="4">Microtubule-binding protein TANGLED</fullName>
    </recommendedName>
</protein>
<accession>A0A9D5AWA5</accession>
<dbReference type="GO" id="GO:0000911">
    <property type="term" value="P:cytokinesis by cell plate formation"/>
    <property type="evidence" value="ECO:0007669"/>
    <property type="project" value="TreeGrafter"/>
</dbReference>
<dbReference type="InterPro" id="IPR044709">
    <property type="entry name" value="TAN1"/>
</dbReference>
<dbReference type="GO" id="GO:0009574">
    <property type="term" value="C:preprophase band"/>
    <property type="evidence" value="ECO:0007669"/>
    <property type="project" value="TreeGrafter"/>
</dbReference>
<evidence type="ECO:0000256" key="1">
    <source>
        <dbReference type="SAM" id="MobiDB-lite"/>
    </source>
</evidence>
<dbReference type="GO" id="GO:2000694">
    <property type="term" value="P:regulation of phragmoplast microtubule organization"/>
    <property type="evidence" value="ECO:0007669"/>
    <property type="project" value="InterPro"/>
</dbReference>
<proteinExistence type="predicted"/>
<reference evidence="2 3" key="1">
    <citation type="journal article" date="2022" name="Nat. Genet.">
        <title>Improved pea reference genome and pan-genome highlight genomic features and evolutionary characteristics.</title>
        <authorList>
            <person name="Yang T."/>
            <person name="Liu R."/>
            <person name="Luo Y."/>
            <person name="Hu S."/>
            <person name="Wang D."/>
            <person name="Wang C."/>
            <person name="Pandey M.K."/>
            <person name="Ge S."/>
            <person name="Xu Q."/>
            <person name="Li N."/>
            <person name="Li G."/>
            <person name="Huang Y."/>
            <person name="Saxena R.K."/>
            <person name="Ji Y."/>
            <person name="Li M."/>
            <person name="Yan X."/>
            <person name="He Y."/>
            <person name="Liu Y."/>
            <person name="Wang X."/>
            <person name="Xiang C."/>
            <person name="Varshney R.K."/>
            <person name="Ding H."/>
            <person name="Gao S."/>
            <person name="Zong X."/>
        </authorList>
    </citation>
    <scope>NUCLEOTIDE SEQUENCE [LARGE SCALE GENOMIC DNA]</scope>
    <source>
        <strain evidence="2 3">cv. Zhongwan 6</strain>
    </source>
</reference>
<dbReference type="GO" id="GO:0005875">
    <property type="term" value="C:microtubule associated complex"/>
    <property type="evidence" value="ECO:0007669"/>
    <property type="project" value="TreeGrafter"/>
</dbReference>
<comment type="caution">
    <text evidence="2">The sequence shown here is derived from an EMBL/GenBank/DDBJ whole genome shotgun (WGS) entry which is preliminary data.</text>
</comment>
<dbReference type="Gramene" id="Psat03G0050000-T2">
    <property type="protein sequence ID" value="KAI5424328.1"/>
    <property type="gene ID" value="KIW84_030500"/>
</dbReference>
<gene>
    <name evidence="2" type="ORF">KIW84_030500</name>
</gene>
<feature type="region of interest" description="Disordered" evidence="1">
    <location>
        <begin position="23"/>
        <end position="95"/>
    </location>
</feature>
<organism evidence="2 3">
    <name type="scientific">Pisum sativum</name>
    <name type="common">Garden pea</name>
    <name type="synonym">Lathyrus oleraceus</name>
    <dbReference type="NCBI Taxonomy" id="3888"/>
    <lineage>
        <taxon>Eukaryota</taxon>
        <taxon>Viridiplantae</taxon>
        <taxon>Streptophyta</taxon>
        <taxon>Embryophyta</taxon>
        <taxon>Tracheophyta</taxon>
        <taxon>Spermatophyta</taxon>
        <taxon>Magnoliopsida</taxon>
        <taxon>eudicotyledons</taxon>
        <taxon>Gunneridae</taxon>
        <taxon>Pentapetalae</taxon>
        <taxon>rosids</taxon>
        <taxon>fabids</taxon>
        <taxon>Fabales</taxon>
        <taxon>Fabaceae</taxon>
        <taxon>Papilionoideae</taxon>
        <taxon>50 kb inversion clade</taxon>
        <taxon>NPAAA clade</taxon>
        <taxon>Hologalegina</taxon>
        <taxon>IRL clade</taxon>
        <taxon>Fabeae</taxon>
        <taxon>Lathyrus</taxon>
    </lineage>
</organism>
<feature type="region of interest" description="Disordered" evidence="1">
    <location>
        <begin position="291"/>
        <end position="313"/>
    </location>
</feature>
<keyword evidence="3" id="KW-1185">Reference proteome</keyword>
<dbReference type="Gramene" id="Psat0s212g0040.2">
    <property type="protein sequence ID" value="Psat0s212g0040.2.cds1"/>
    <property type="gene ID" value="Psat0s212g0040"/>
</dbReference>
<name>A0A9D5AWA5_PEA</name>
<dbReference type="Proteomes" id="UP001058974">
    <property type="component" value="Chromosome 3"/>
</dbReference>